<reference evidence="3 4" key="1">
    <citation type="journal article" date="2013" name="PLoS Genet.">
        <title>Genomic mechanisms accounting for the adaptation to parasitism in nematode-trapping fungi.</title>
        <authorList>
            <person name="Meerupati T."/>
            <person name="Andersson K.M."/>
            <person name="Friman E."/>
            <person name="Kumar D."/>
            <person name="Tunlid A."/>
            <person name="Ahren D."/>
        </authorList>
    </citation>
    <scope>NUCLEOTIDE SEQUENCE [LARGE SCALE GENOMIC DNA]</scope>
    <source>
        <strain evidence="3 4">CBS 200.50</strain>
    </source>
</reference>
<name>S8BQA8_DACHA</name>
<dbReference type="HOGENOM" id="CLU_2612456_0_0_1"/>
<feature type="signal peptide" evidence="2">
    <location>
        <begin position="1"/>
        <end position="17"/>
    </location>
</feature>
<accession>S8BQA8</accession>
<sequence length="80" mass="8611">MKFSTLSAIFFATSAFAAPLAGPQNTEALQRRDGNKDSTGWSGRFVSGKTLDFFENLQKEHDAAAAAKADAQKRDGNENS</sequence>
<gene>
    <name evidence="3" type="ORF">H072_4456</name>
</gene>
<dbReference type="OrthoDB" id="10396632at2759"/>
<keyword evidence="2" id="KW-0732">Signal</keyword>
<evidence type="ECO:0000256" key="1">
    <source>
        <dbReference type="SAM" id="MobiDB-lite"/>
    </source>
</evidence>
<evidence type="ECO:0000256" key="2">
    <source>
        <dbReference type="SAM" id="SignalP"/>
    </source>
</evidence>
<dbReference type="AlphaFoldDB" id="S8BQA8"/>
<reference evidence="4" key="2">
    <citation type="submission" date="2013-04" db="EMBL/GenBank/DDBJ databases">
        <title>Genomic mechanisms accounting for the adaptation to parasitism in nematode-trapping fungi.</title>
        <authorList>
            <person name="Ahren D.G."/>
        </authorList>
    </citation>
    <scope>NUCLEOTIDE SEQUENCE [LARGE SCALE GENOMIC DNA]</scope>
    <source>
        <strain evidence="4">CBS 200.50</strain>
    </source>
</reference>
<dbReference type="Proteomes" id="UP000015100">
    <property type="component" value="Unassembled WGS sequence"/>
</dbReference>
<comment type="caution">
    <text evidence="3">The sequence shown here is derived from an EMBL/GenBank/DDBJ whole genome shotgun (WGS) entry which is preliminary data.</text>
</comment>
<dbReference type="EMBL" id="AQGS01000226">
    <property type="protein sequence ID" value="EPS41643.1"/>
    <property type="molecule type" value="Genomic_DNA"/>
</dbReference>
<feature type="region of interest" description="Disordered" evidence="1">
    <location>
        <begin position="21"/>
        <end position="41"/>
    </location>
</feature>
<protein>
    <submittedName>
        <fullName evidence="3">Uncharacterized protein</fullName>
    </submittedName>
</protein>
<feature type="non-terminal residue" evidence="3">
    <location>
        <position position="80"/>
    </location>
</feature>
<organism evidence="3 4">
    <name type="scientific">Dactylellina haptotyla (strain CBS 200.50)</name>
    <name type="common">Nematode-trapping fungus</name>
    <name type="synonym">Monacrosporium haptotylum</name>
    <dbReference type="NCBI Taxonomy" id="1284197"/>
    <lineage>
        <taxon>Eukaryota</taxon>
        <taxon>Fungi</taxon>
        <taxon>Dikarya</taxon>
        <taxon>Ascomycota</taxon>
        <taxon>Pezizomycotina</taxon>
        <taxon>Orbiliomycetes</taxon>
        <taxon>Orbiliales</taxon>
        <taxon>Orbiliaceae</taxon>
        <taxon>Dactylellina</taxon>
    </lineage>
</organism>
<keyword evidence="4" id="KW-1185">Reference proteome</keyword>
<proteinExistence type="predicted"/>
<feature type="chain" id="PRO_5004548640" evidence="2">
    <location>
        <begin position="18"/>
        <end position="80"/>
    </location>
</feature>
<evidence type="ECO:0000313" key="4">
    <source>
        <dbReference type="Proteomes" id="UP000015100"/>
    </source>
</evidence>
<evidence type="ECO:0000313" key="3">
    <source>
        <dbReference type="EMBL" id="EPS41643.1"/>
    </source>
</evidence>